<feature type="region of interest" description="Disordered" evidence="2">
    <location>
        <begin position="428"/>
        <end position="538"/>
    </location>
</feature>
<feature type="compositionally biased region" description="Basic and acidic residues" evidence="2">
    <location>
        <begin position="526"/>
        <end position="538"/>
    </location>
</feature>
<dbReference type="PROSITE" id="PS50102">
    <property type="entry name" value="RRM"/>
    <property type="match status" value="1"/>
</dbReference>
<sequence length="817" mass="86834">MESNPETTEISDTIVVGGDYSDASHENSDESIYVEGEEVQEQETVEPDAASLNHDYARSFDSPSAHEYQSEVEEAQPDVSMASQSSNSPSASGPLPSQSPAAVQVPSPSDHPPSLAPPGLPQSNGQDQTPGASAPSEPSKVSESSSELSSATPNDSPSSAAPATAPTASSPEQQAPAASAHEATPTAVARPEPESTNGDHAAVDIQKLVDDITARAAVTTSPSTAPAQATAATTQAASSTLPSSHPPSLPPKPSLPNPPASLPAIPQFQPRGPHPPAPGLPMNIAGPGESHAAYAPSDGISSLPPIPPGAFGGSSHTLSPHMPLSADAFGNYHALSIKQRWEQFQADEKRYTSEAKWERFPEGSRIFIGNLSSERVSKREVFDVFHRFGRLAQISLKNAYGFVQYHTVAEGNAAMQGAQGIELGGRRIHLEISRTQKKKDDRERSPDRRNPRETRANGRYDSGDHGWRRDDYRPGRSLSPRRSEHRYSRDREFGPHARRRSRSPPRYGRYGDDSYRRRSPSPHRRAPSDGERFDLPRRYGSDVPDVQILLLQEVSRDFIGWVQGAFHSKGLKTDVMYINPRFPRETVVQRQVVEGVHAIVDLDYAAAAQGKIPIQVFIRSGSSSVRFELYQGIDPPVAAELVVRQKAQSAAYVAPSGPMYAAPAYPPYHTEAAPAGYVHQYPPHSGPSGHPQAAPPTANLASVVGQLDNSALQALLASLQTPHAGAPQAHPGMPPANAAPASQIDVNALLGSLRSATPAQPTPMPGVPSYGAAPAPAYAPPVGGAMPSAAAVPNGYGGVDTAQQVQTIIDQLKRAAQ</sequence>
<feature type="region of interest" description="Disordered" evidence="2">
    <location>
        <begin position="1"/>
        <end position="30"/>
    </location>
</feature>
<dbReference type="InterPro" id="IPR000504">
    <property type="entry name" value="RRM_dom"/>
</dbReference>
<feature type="compositionally biased region" description="Low complexity" evidence="2">
    <location>
        <begin position="80"/>
        <end position="96"/>
    </location>
</feature>
<feature type="compositionally biased region" description="Low complexity" evidence="2">
    <location>
        <begin position="262"/>
        <end position="271"/>
    </location>
</feature>
<dbReference type="RefSeq" id="XP_062721572.1">
    <property type="nucleotide sequence ID" value="XM_062862665.1"/>
</dbReference>
<reference evidence="4" key="2">
    <citation type="submission" date="2023-06" db="EMBL/GenBank/DDBJ databases">
        <authorList>
            <consortium name="Lawrence Berkeley National Laboratory"/>
            <person name="Mondo S.J."/>
            <person name="Hensen N."/>
            <person name="Bonometti L."/>
            <person name="Westerberg I."/>
            <person name="Brannstrom I.O."/>
            <person name="Guillou S."/>
            <person name="Cros-Aarteil S."/>
            <person name="Calhoun S."/>
            <person name="Haridas S."/>
            <person name="Kuo A."/>
            <person name="Pangilinan J."/>
            <person name="Riley R."/>
            <person name="Labutti K."/>
            <person name="Andreopoulos B."/>
            <person name="Lipzen A."/>
            <person name="Chen C."/>
            <person name="Yanf M."/>
            <person name="Daum C."/>
            <person name="Ng V."/>
            <person name="Clum A."/>
            <person name="Steindorff A."/>
            <person name="Ohm R."/>
            <person name="Martin F."/>
            <person name="Silar P."/>
            <person name="Natvig D."/>
            <person name="Lalanne C."/>
            <person name="Gautier V."/>
            <person name="Ament-Velasquez S.L."/>
            <person name="Kruys A."/>
            <person name="Hutchinson M.I."/>
            <person name="Powell A.J."/>
            <person name="Barry K."/>
            <person name="Miller A.N."/>
            <person name="Grigoriev I.V."/>
            <person name="Debuchy R."/>
            <person name="Gladieux P."/>
            <person name="Thoren M.H."/>
            <person name="Johannesson H."/>
        </authorList>
    </citation>
    <scope>NUCLEOTIDE SEQUENCE</scope>
    <source>
        <strain evidence="4">CBS 333.67</strain>
    </source>
</reference>
<dbReference type="Gene3D" id="3.30.70.330">
    <property type="match status" value="1"/>
</dbReference>
<evidence type="ECO:0000313" key="5">
    <source>
        <dbReference type="Proteomes" id="UP001273166"/>
    </source>
</evidence>
<feature type="compositionally biased region" description="Basic and acidic residues" evidence="2">
    <location>
        <begin position="481"/>
        <end position="495"/>
    </location>
</feature>
<dbReference type="InterPro" id="IPR035979">
    <property type="entry name" value="RBD_domain_sf"/>
</dbReference>
<dbReference type="InterPro" id="IPR052600">
    <property type="entry name" value="Nuc_rcpt_coact/corep"/>
</dbReference>
<reference evidence="4" key="1">
    <citation type="journal article" date="2023" name="Mol. Phylogenet. Evol.">
        <title>Genome-scale phylogeny and comparative genomics of the fungal order Sordariales.</title>
        <authorList>
            <person name="Hensen N."/>
            <person name="Bonometti L."/>
            <person name="Westerberg I."/>
            <person name="Brannstrom I.O."/>
            <person name="Guillou S."/>
            <person name="Cros-Aarteil S."/>
            <person name="Calhoun S."/>
            <person name="Haridas S."/>
            <person name="Kuo A."/>
            <person name="Mondo S."/>
            <person name="Pangilinan J."/>
            <person name="Riley R."/>
            <person name="LaButti K."/>
            <person name="Andreopoulos B."/>
            <person name="Lipzen A."/>
            <person name="Chen C."/>
            <person name="Yan M."/>
            <person name="Daum C."/>
            <person name="Ng V."/>
            <person name="Clum A."/>
            <person name="Steindorff A."/>
            <person name="Ohm R.A."/>
            <person name="Martin F."/>
            <person name="Silar P."/>
            <person name="Natvig D.O."/>
            <person name="Lalanne C."/>
            <person name="Gautier V."/>
            <person name="Ament-Velasquez S.L."/>
            <person name="Kruys A."/>
            <person name="Hutchinson M.I."/>
            <person name="Powell A.J."/>
            <person name="Barry K."/>
            <person name="Miller A.N."/>
            <person name="Grigoriev I.V."/>
            <person name="Debuchy R."/>
            <person name="Gladieux P."/>
            <person name="Hiltunen Thoren M."/>
            <person name="Johannesson H."/>
        </authorList>
    </citation>
    <scope>NUCLEOTIDE SEQUENCE</scope>
    <source>
        <strain evidence="4">CBS 333.67</strain>
    </source>
</reference>
<feature type="region of interest" description="Disordered" evidence="2">
    <location>
        <begin position="55"/>
        <end position="203"/>
    </location>
</feature>
<dbReference type="GeneID" id="87881494"/>
<keyword evidence="5" id="KW-1185">Reference proteome</keyword>
<dbReference type="Pfam" id="PF00076">
    <property type="entry name" value="RRM_1"/>
    <property type="match status" value="1"/>
</dbReference>
<organism evidence="4 5">
    <name type="scientific">Chaetomium strumarium</name>
    <dbReference type="NCBI Taxonomy" id="1170767"/>
    <lineage>
        <taxon>Eukaryota</taxon>
        <taxon>Fungi</taxon>
        <taxon>Dikarya</taxon>
        <taxon>Ascomycota</taxon>
        <taxon>Pezizomycotina</taxon>
        <taxon>Sordariomycetes</taxon>
        <taxon>Sordariomycetidae</taxon>
        <taxon>Sordariales</taxon>
        <taxon>Chaetomiaceae</taxon>
        <taxon>Chaetomium</taxon>
    </lineage>
</organism>
<dbReference type="AlphaFoldDB" id="A0AAJ0M1S9"/>
<feature type="compositionally biased region" description="Basic and acidic residues" evidence="2">
    <location>
        <begin position="428"/>
        <end position="474"/>
    </location>
</feature>
<evidence type="ECO:0000259" key="3">
    <source>
        <dbReference type="PROSITE" id="PS50102"/>
    </source>
</evidence>
<keyword evidence="1" id="KW-0694">RNA-binding</keyword>
<proteinExistence type="predicted"/>
<name>A0AAJ0M1S9_9PEZI</name>
<protein>
    <recommendedName>
        <fullName evidence="3">RRM domain-containing protein</fullName>
    </recommendedName>
</protein>
<dbReference type="SMART" id="SM00360">
    <property type="entry name" value="RRM"/>
    <property type="match status" value="1"/>
</dbReference>
<feature type="compositionally biased region" description="Pro residues" evidence="2">
    <location>
        <begin position="109"/>
        <end position="120"/>
    </location>
</feature>
<comment type="caution">
    <text evidence="4">The sequence shown here is derived from an EMBL/GenBank/DDBJ whole genome shotgun (WGS) entry which is preliminary data.</text>
</comment>
<dbReference type="PANTHER" id="PTHR23295">
    <property type="entry name" value="NUCLEAR RECEPTOR COACTIVATOR 5-RELATED"/>
    <property type="match status" value="1"/>
</dbReference>
<feature type="domain" description="RRM" evidence="3">
    <location>
        <begin position="364"/>
        <end position="435"/>
    </location>
</feature>
<dbReference type="EMBL" id="JAUDZG010000004">
    <property type="protein sequence ID" value="KAK3305792.1"/>
    <property type="molecule type" value="Genomic_DNA"/>
</dbReference>
<feature type="compositionally biased region" description="Polar residues" evidence="2">
    <location>
        <begin position="1"/>
        <end position="11"/>
    </location>
</feature>
<dbReference type="InterPro" id="IPR012677">
    <property type="entry name" value="Nucleotide-bd_a/b_plait_sf"/>
</dbReference>
<gene>
    <name evidence="4" type="ORF">B0T15DRAFT_210165</name>
</gene>
<feature type="compositionally biased region" description="Polar residues" evidence="2">
    <location>
        <begin position="121"/>
        <end position="131"/>
    </location>
</feature>
<dbReference type="Proteomes" id="UP001273166">
    <property type="component" value="Unassembled WGS sequence"/>
</dbReference>
<dbReference type="GO" id="GO:0003723">
    <property type="term" value="F:RNA binding"/>
    <property type="evidence" value="ECO:0007669"/>
    <property type="project" value="UniProtKB-UniRule"/>
</dbReference>
<feature type="compositionally biased region" description="Pro residues" evidence="2">
    <location>
        <begin position="244"/>
        <end position="261"/>
    </location>
</feature>
<dbReference type="SUPFAM" id="SSF54928">
    <property type="entry name" value="RNA-binding domain, RBD"/>
    <property type="match status" value="1"/>
</dbReference>
<feature type="region of interest" description="Disordered" evidence="2">
    <location>
        <begin position="676"/>
        <end position="696"/>
    </location>
</feature>
<feature type="compositionally biased region" description="Low complexity" evidence="2">
    <location>
        <begin position="132"/>
        <end position="187"/>
    </location>
</feature>
<feature type="region of interest" description="Disordered" evidence="2">
    <location>
        <begin position="218"/>
        <end position="318"/>
    </location>
</feature>
<evidence type="ECO:0000313" key="4">
    <source>
        <dbReference type="EMBL" id="KAK3305792.1"/>
    </source>
</evidence>
<evidence type="ECO:0000256" key="1">
    <source>
        <dbReference type="PROSITE-ProRule" id="PRU00176"/>
    </source>
</evidence>
<feature type="compositionally biased region" description="Low complexity" evidence="2">
    <location>
        <begin position="218"/>
        <end position="243"/>
    </location>
</feature>
<accession>A0AAJ0M1S9</accession>
<evidence type="ECO:0000256" key="2">
    <source>
        <dbReference type="SAM" id="MobiDB-lite"/>
    </source>
</evidence>
<dbReference type="PANTHER" id="PTHR23295:SF6">
    <property type="entry name" value="NEOSIN, ISOFORM A"/>
    <property type="match status" value="1"/>
</dbReference>